<proteinExistence type="predicted"/>
<accession>A0A1S3EH54</accession>
<feature type="compositionally biased region" description="Pro residues" evidence="1">
    <location>
        <begin position="31"/>
        <end position="40"/>
    </location>
</feature>
<protein>
    <submittedName>
        <fullName evidence="3">Rho GTPase-activating protein gacR-like</fullName>
    </submittedName>
</protein>
<evidence type="ECO:0000256" key="1">
    <source>
        <dbReference type="SAM" id="MobiDB-lite"/>
    </source>
</evidence>
<reference evidence="3" key="2">
    <citation type="submission" date="2025-08" db="UniProtKB">
        <authorList>
            <consortium name="RefSeq"/>
        </authorList>
    </citation>
    <scope>IDENTIFICATION</scope>
    <source>
        <tissue evidence="3">Etiolated seedlings</tissue>
    </source>
</reference>
<feature type="region of interest" description="Disordered" evidence="1">
    <location>
        <begin position="67"/>
        <end position="176"/>
    </location>
</feature>
<feature type="compositionally biased region" description="Basic residues" evidence="1">
    <location>
        <begin position="109"/>
        <end position="121"/>
    </location>
</feature>
<gene>
    <name evidence="3" type="primary">LOC105852630</name>
</gene>
<dbReference type="STRING" id="3827.A0A1S3EH54"/>
<dbReference type="AlphaFoldDB" id="A0A1S3EH54"/>
<dbReference type="RefSeq" id="XP_012574286.1">
    <property type="nucleotide sequence ID" value="XM_012718832.1"/>
</dbReference>
<keyword evidence="2" id="KW-1185">Reference proteome</keyword>
<sequence length="176" mass="19541">MARTKQSAHKNVSPCTPPSSSSSYQFIERSPSPPPRPTPPHTSSASPSSNTSQEVLNLISLSTILPPLYTLPTPNFAQVPPHLHSESNDSSDSCPPVAKTPTQPEPPIKRRPQQQHHHHNNHQQPLNLRHPQNLPSPLNRRNQLLHIKNGDRSMTSFPLLPTKKNPSLNPNHKLKS</sequence>
<organism evidence="2 3">
    <name type="scientific">Cicer arietinum</name>
    <name type="common">Chickpea</name>
    <name type="synonym">Garbanzo</name>
    <dbReference type="NCBI Taxonomy" id="3827"/>
    <lineage>
        <taxon>Eukaryota</taxon>
        <taxon>Viridiplantae</taxon>
        <taxon>Streptophyta</taxon>
        <taxon>Embryophyta</taxon>
        <taxon>Tracheophyta</taxon>
        <taxon>Spermatophyta</taxon>
        <taxon>Magnoliopsida</taxon>
        <taxon>eudicotyledons</taxon>
        <taxon>Gunneridae</taxon>
        <taxon>Pentapetalae</taxon>
        <taxon>rosids</taxon>
        <taxon>fabids</taxon>
        <taxon>Fabales</taxon>
        <taxon>Fabaceae</taxon>
        <taxon>Papilionoideae</taxon>
        <taxon>50 kb inversion clade</taxon>
        <taxon>NPAAA clade</taxon>
        <taxon>Hologalegina</taxon>
        <taxon>IRL clade</taxon>
        <taxon>Cicereae</taxon>
        <taxon>Cicer</taxon>
    </lineage>
</organism>
<feature type="compositionally biased region" description="Low complexity" evidence="1">
    <location>
        <begin position="41"/>
        <end position="52"/>
    </location>
</feature>
<reference evidence="2" key="1">
    <citation type="journal article" date="2013" name="Nat. Biotechnol.">
        <title>Draft genome sequence of chickpea (Cicer arietinum) provides a resource for trait improvement.</title>
        <authorList>
            <person name="Varshney R.K."/>
            <person name="Song C."/>
            <person name="Saxena R.K."/>
            <person name="Azam S."/>
            <person name="Yu S."/>
            <person name="Sharpe A.G."/>
            <person name="Cannon S."/>
            <person name="Baek J."/>
            <person name="Rosen B.D."/>
            <person name="Tar'an B."/>
            <person name="Millan T."/>
            <person name="Zhang X."/>
            <person name="Ramsay L.D."/>
            <person name="Iwata A."/>
            <person name="Wang Y."/>
            <person name="Nelson W."/>
            <person name="Farmer A.D."/>
            <person name="Gaur P.M."/>
            <person name="Soderlund C."/>
            <person name="Penmetsa R.V."/>
            <person name="Xu C."/>
            <person name="Bharti A.K."/>
            <person name="He W."/>
            <person name="Winter P."/>
            <person name="Zhao S."/>
            <person name="Hane J.K."/>
            <person name="Carrasquilla-Garcia N."/>
            <person name="Condie J.A."/>
            <person name="Upadhyaya H.D."/>
            <person name="Luo M.C."/>
            <person name="Thudi M."/>
            <person name="Gowda C.L."/>
            <person name="Singh N.P."/>
            <person name="Lichtenzveig J."/>
            <person name="Gali K.K."/>
            <person name="Rubio J."/>
            <person name="Nadarajan N."/>
            <person name="Dolezel J."/>
            <person name="Bansal K.C."/>
            <person name="Xu X."/>
            <person name="Edwards D."/>
            <person name="Zhang G."/>
            <person name="Kahl G."/>
            <person name="Gil J."/>
            <person name="Singh K.B."/>
            <person name="Datta S.K."/>
            <person name="Jackson S.A."/>
            <person name="Wang J."/>
            <person name="Cook D.R."/>
        </authorList>
    </citation>
    <scope>NUCLEOTIDE SEQUENCE [LARGE SCALE GENOMIC DNA]</scope>
    <source>
        <strain evidence="2">cv. CDC Frontier</strain>
    </source>
</reference>
<feature type="compositionally biased region" description="Polar residues" evidence="1">
    <location>
        <begin position="133"/>
        <end position="142"/>
    </location>
</feature>
<evidence type="ECO:0000313" key="3">
    <source>
        <dbReference type="RefSeq" id="XP_012574286.1"/>
    </source>
</evidence>
<dbReference type="Proteomes" id="UP000087171">
    <property type="component" value="Chromosome Ca7"/>
</dbReference>
<evidence type="ECO:0000313" key="2">
    <source>
        <dbReference type="Proteomes" id="UP000087171"/>
    </source>
</evidence>
<name>A0A1S3EH54_CICAR</name>
<feature type="region of interest" description="Disordered" evidence="1">
    <location>
        <begin position="1"/>
        <end position="54"/>
    </location>
</feature>